<dbReference type="SUPFAM" id="SSF46689">
    <property type="entry name" value="Homeodomain-like"/>
    <property type="match status" value="1"/>
</dbReference>
<dbReference type="EMBL" id="JAVDWV010000004">
    <property type="protein sequence ID" value="MDR7154339.1"/>
    <property type="molecule type" value="Genomic_DNA"/>
</dbReference>
<accession>A0ABU1WYI2</accession>
<comment type="caution">
    <text evidence="1">The sequence shown here is derived from an EMBL/GenBank/DDBJ whole genome shotgun (WGS) entry which is preliminary data.</text>
</comment>
<dbReference type="Proteomes" id="UP001267638">
    <property type="component" value="Unassembled WGS sequence"/>
</dbReference>
<proteinExistence type="predicted"/>
<protein>
    <submittedName>
        <fullName evidence="1">Transposase-like protein</fullName>
    </submittedName>
</protein>
<dbReference type="InterPro" id="IPR009057">
    <property type="entry name" value="Homeodomain-like_sf"/>
</dbReference>
<gene>
    <name evidence="1" type="ORF">J2W40_001151</name>
</gene>
<evidence type="ECO:0000313" key="1">
    <source>
        <dbReference type="EMBL" id="MDR7154339.1"/>
    </source>
</evidence>
<keyword evidence="2" id="KW-1185">Reference proteome</keyword>
<name>A0ABU1WYI2_SPHXE</name>
<organism evidence="1 2">
    <name type="scientific">Sphingobium xenophagum</name>
    <dbReference type="NCBI Taxonomy" id="121428"/>
    <lineage>
        <taxon>Bacteria</taxon>
        <taxon>Pseudomonadati</taxon>
        <taxon>Pseudomonadota</taxon>
        <taxon>Alphaproteobacteria</taxon>
        <taxon>Sphingomonadales</taxon>
        <taxon>Sphingomonadaceae</taxon>
        <taxon>Sphingobium</taxon>
    </lineage>
</organism>
<evidence type="ECO:0000313" key="2">
    <source>
        <dbReference type="Proteomes" id="UP001267638"/>
    </source>
</evidence>
<reference evidence="1 2" key="1">
    <citation type="submission" date="2023-07" db="EMBL/GenBank/DDBJ databases">
        <title>Sorghum-associated microbial communities from plants grown in Nebraska, USA.</title>
        <authorList>
            <person name="Schachtman D."/>
        </authorList>
    </citation>
    <scope>NUCLEOTIDE SEQUENCE [LARGE SCALE GENOMIC DNA]</scope>
    <source>
        <strain evidence="1 2">4256</strain>
    </source>
</reference>
<sequence length="84" mass="9347">MLIASQSPTCAKRKNSAAPLIPVDGFAEKIGWAPQTLHEWVKALDREVRELPQANEILRKASAYFAQAERAEIARVFVAPQDMV</sequence>